<dbReference type="OrthoDB" id="10256743at2759"/>
<gene>
    <name evidence="2" type="ORF">BJ322DRAFT_83419</name>
</gene>
<feature type="region of interest" description="Disordered" evidence="1">
    <location>
        <begin position="345"/>
        <end position="420"/>
    </location>
</feature>
<organism evidence="2 3">
    <name type="scientific">Thelephora terrestris</name>
    <dbReference type="NCBI Taxonomy" id="56493"/>
    <lineage>
        <taxon>Eukaryota</taxon>
        <taxon>Fungi</taxon>
        <taxon>Dikarya</taxon>
        <taxon>Basidiomycota</taxon>
        <taxon>Agaricomycotina</taxon>
        <taxon>Agaricomycetes</taxon>
        <taxon>Thelephorales</taxon>
        <taxon>Thelephoraceae</taxon>
        <taxon>Thelephora</taxon>
    </lineage>
</organism>
<dbReference type="Proteomes" id="UP000736335">
    <property type="component" value="Unassembled WGS sequence"/>
</dbReference>
<feature type="region of interest" description="Disordered" evidence="1">
    <location>
        <begin position="1"/>
        <end position="20"/>
    </location>
</feature>
<feature type="compositionally biased region" description="Basic residues" evidence="1">
    <location>
        <begin position="403"/>
        <end position="413"/>
    </location>
</feature>
<feature type="compositionally biased region" description="Polar residues" evidence="1">
    <location>
        <begin position="1"/>
        <end position="18"/>
    </location>
</feature>
<dbReference type="EMBL" id="WIUZ02000001">
    <property type="protein sequence ID" value="KAF9792900.1"/>
    <property type="molecule type" value="Genomic_DNA"/>
</dbReference>
<accession>A0A9P6LC04</accession>
<evidence type="ECO:0000256" key="1">
    <source>
        <dbReference type="SAM" id="MobiDB-lite"/>
    </source>
</evidence>
<feature type="region of interest" description="Disordered" evidence="1">
    <location>
        <begin position="260"/>
        <end position="280"/>
    </location>
</feature>
<protein>
    <submittedName>
        <fullName evidence="2">Uncharacterized protein</fullName>
    </submittedName>
</protein>
<proteinExistence type="predicted"/>
<name>A0A9P6LC04_9AGAM</name>
<reference evidence="2" key="1">
    <citation type="journal article" date="2020" name="Nat. Commun.">
        <title>Large-scale genome sequencing of mycorrhizal fungi provides insights into the early evolution of symbiotic traits.</title>
        <authorList>
            <person name="Miyauchi S."/>
            <person name="Kiss E."/>
            <person name="Kuo A."/>
            <person name="Drula E."/>
            <person name="Kohler A."/>
            <person name="Sanchez-Garcia M."/>
            <person name="Morin E."/>
            <person name="Andreopoulos B."/>
            <person name="Barry K.W."/>
            <person name="Bonito G."/>
            <person name="Buee M."/>
            <person name="Carver A."/>
            <person name="Chen C."/>
            <person name="Cichocki N."/>
            <person name="Clum A."/>
            <person name="Culley D."/>
            <person name="Crous P.W."/>
            <person name="Fauchery L."/>
            <person name="Girlanda M."/>
            <person name="Hayes R.D."/>
            <person name="Keri Z."/>
            <person name="LaButti K."/>
            <person name="Lipzen A."/>
            <person name="Lombard V."/>
            <person name="Magnuson J."/>
            <person name="Maillard F."/>
            <person name="Murat C."/>
            <person name="Nolan M."/>
            <person name="Ohm R.A."/>
            <person name="Pangilinan J."/>
            <person name="Pereira M.F."/>
            <person name="Perotto S."/>
            <person name="Peter M."/>
            <person name="Pfister S."/>
            <person name="Riley R."/>
            <person name="Sitrit Y."/>
            <person name="Stielow J.B."/>
            <person name="Szollosi G."/>
            <person name="Zifcakova L."/>
            <person name="Stursova M."/>
            <person name="Spatafora J.W."/>
            <person name="Tedersoo L."/>
            <person name="Vaario L.M."/>
            <person name="Yamada A."/>
            <person name="Yan M."/>
            <person name="Wang P."/>
            <person name="Xu J."/>
            <person name="Bruns T."/>
            <person name="Baldrian P."/>
            <person name="Vilgalys R."/>
            <person name="Dunand C."/>
            <person name="Henrissat B."/>
            <person name="Grigoriev I.V."/>
            <person name="Hibbett D."/>
            <person name="Nagy L.G."/>
            <person name="Martin F.M."/>
        </authorList>
    </citation>
    <scope>NUCLEOTIDE SEQUENCE</scope>
    <source>
        <strain evidence="2">UH-Tt-Lm1</strain>
    </source>
</reference>
<comment type="caution">
    <text evidence="2">The sequence shown here is derived from an EMBL/GenBank/DDBJ whole genome shotgun (WGS) entry which is preliminary data.</text>
</comment>
<keyword evidence="3" id="KW-1185">Reference proteome</keyword>
<evidence type="ECO:0000313" key="2">
    <source>
        <dbReference type="EMBL" id="KAF9792900.1"/>
    </source>
</evidence>
<reference evidence="2" key="2">
    <citation type="submission" date="2020-11" db="EMBL/GenBank/DDBJ databases">
        <authorList>
            <consortium name="DOE Joint Genome Institute"/>
            <person name="Kuo A."/>
            <person name="Miyauchi S."/>
            <person name="Kiss E."/>
            <person name="Drula E."/>
            <person name="Kohler A."/>
            <person name="Sanchez-Garcia M."/>
            <person name="Andreopoulos B."/>
            <person name="Barry K.W."/>
            <person name="Bonito G."/>
            <person name="Buee M."/>
            <person name="Carver A."/>
            <person name="Chen C."/>
            <person name="Cichocki N."/>
            <person name="Clum A."/>
            <person name="Culley D."/>
            <person name="Crous P.W."/>
            <person name="Fauchery L."/>
            <person name="Girlanda M."/>
            <person name="Hayes R."/>
            <person name="Keri Z."/>
            <person name="Labutti K."/>
            <person name="Lipzen A."/>
            <person name="Lombard V."/>
            <person name="Magnuson J."/>
            <person name="Maillard F."/>
            <person name="Morin E."/>
            <person name="Murat C."/>
            <person name="Nolan M."/>
            <person name="Ohm R."/>
            <person name="Pangilinan J."/>
            <person name="Pereira M."/>
            <person name="Perotto S."/>
            <person name="Peter M."/>
            <person name="Riley R."/>
            <person name="Sitrit Y."/>
            <person name="Stielow B."/>
            <person name="Szollosi G."/>
            <person name="Zifcakova L."/>
            <person name="Stursova M."/>
            <person name="Spatafora J.W."/>
            <person name="Tedersoo L."/>
            <person name="Vaario L.-M."/>
            <person name="Yamada A."/>
            <person name="Yan M."/>
            <person name="Wang P."/>
            <person name="Xu J."/>
            <person name="Bruns T."/>
            <person name="Baldrian P."/>
            <person name="Vilgalys R."/>
            <person name="Henrissat B."/>
            <person name="Grigoriev I.V."/>
            <person name="Hibbett D."/>
            <person name="Nagy L.G."/>
            <person name="Martin F.M."/>
        </authorList>
    </citation>
    <scope>NUCLEOTIDE SEQUENCE</scope>
    <source>
        <strain evidence="2">UH-Tt-Lm1</strain>
    </source>
</reference>
<sequence>MASVISDGTSGASEQPVANTGPIPMSFPAILRAPKLADRFAHLRLASASDNPISDSTRLAAKKNKREDREGKRWIRRKENSHFVGNPHVVAATKNDYQVLPPDVKSTFPEPLPAYLSRNASLSTLTPAHKPDRNSSSAGMFSLSVKGTRKELRRAGVRAQHLVEDVESEIVSWLRDGTVFLSPDEKDPNDFEFPGKPLGGSGAIREVARTPLQLVWAISEDGFARYVVHCCARYHGIVSFSKDTSGQRLTYLLRPNVHRPSHEASSLDTPPATDFGYSSHGDLEDESDIILSDHELAGSIGLLAPPPGLSAEPEIQTTARFRPAHTTGSDDDWSLVGDDLEADAELSGNEGGRRGSGSAVDTIPEEFGPENPTTDNSRFVRRVPLSRVWDPRPRNSSSPSRSPGRRSCSRRAAIKHEPPRDRTVKSFYMYLFGDQ</sequence>
<dbReference type="AlphaFoldDB" id="A0A9P6LC04"/>
<evidence type="ECO:0000313" key="3">
    <source>
        <dbReference type="Proteomes" id="UP000736335"/>
    </source>
</evidence>
<feature type="region of interest" description="Disordered" evidence="1">
    <location>
        <begin position="51"/>
        <end position="73"/>
    </location>
</feature>